<dbReference type="EC" id="4.6.1.1" evidence="3"/>
<dbReference type="InterPro" id="IPR032628">
    <property type="entry name" value="AC_N"/>
</dbReference>
<evidence type="ECO:0000256" key="12">
    <source>
        <dbReference type="SAM" id="Phobius"/>
    </source>
</evidence>
<dbReference type="GO" id="GO:0035556">
    <property type="term" value="P:intracellular signal transduction"/>
    <property type="evidence" value="ECO:0007669"/>
    <property type="project" value="InterPro"/>
</dbReference>
<dbReference type="EMBL" id="JAWJWE010000038">
    <property type="protein sequence ID" value="KAK6623163.1"/>
    <property type="molecule type" value="Genomic_DNA"/>
</dbReference>
<dbReference type="PANTHER" id="PTHR45627">
    <property type="entry name" value="ADENYLATE CYCLASE TYPE 1"/>
    <property type="match status" value="1"/>
</dbReference>
<evidence type="ECO:0000259" key="13">
    <source>
        <dbReference type="PROSITE" id="PS50125"/>
    </source>
</evidence>
<keyword evidence="5" id="KW-0479">Metal-binding</keyword>
<keyword evidence="10 12" id="KW-0472">Membrane</keyword>
<evidence type="ECO:0000256" key="10">
    <source>
        <dbReference type="ARBA" id="ARBA00023136"/>
    </source>
</evidence>
<comment type="catalytic activity">
    <reaction evidence="1">
        <text>ATP = 3',5'-cyclic AMP + diphosphate</text>
        <dbReference type="Rhea" id="RHEA:15389"/>
        <dbReference type="ChEBI" id="CHEBI:30616"/>
        <dbReference type="ChEBI" id="CHEBI:33019"/>
        <dbReference type="ChEBI" id="CHEBI:58165"/>
        <dbReference type="EC" id="4.6.1.1"/>
    </reaction>
</comment>
<sequence length="187" mass="21576">MRHFNSVTCAASFRFYKYSSRQPYYPVGAIFRLYFRLPLTIQPQHGLLETLNPLHLPFSANFLLLLGANVLGLATYLLSDRQQRRAFVETRQSLEMKMLVEEQSAEQERLLLSVLPEHVAVKMRQDLGSALDSQFKKIYMSRHENVSILYADIVGFTAISSTYSASELVKILNELFARFDRLSEVYI</sequence>
<comment type="caution">
    <text evidence="14">The sequence shown here is derived from an EMBL/GenBank/DDBJ whole genome shotgun (WGS) entry which is preliminary data.</text>
</comment>
<dbReference type="GO" id="GO:0006171">
    <property type="term" value="P:cAMP biosynthetic process"/>
    <property type="evidence" value="ECO:0007669"/>
    <property type="project" value="TreeGrafter"/>
</dbReference>
<evidence type="ECO:0000256" key="3">
    <source>
        <dbReference type="ARBA" id="ARBA00012201"/>
    </source>
</evidence>
<evidence type="ECO:0000256" key="6">
    <source>
        <dbReference type="ARBA" id="ARBA00022741"/>
    </source>
</evidence>
<evidence type="ECO:0000256" key="11">
    <source>
        <dbReference type="ARBA" id="ARBA00023239"/>
    </source>
</evidence>
<evidence type="ECO:0000256" key="7">
    <source>
        <dbReference type="ARBA" id="ARBA00022840"/>
    </source>
</evidence>
<dbReference type="GO" id="GO:0046872">
    <property type="term" value="F:metal ion binding"/>
    <property type="evidence" value="ECO:0007669"/>
    <property type="project" value="UniProtKB-KW"/>
</dbReference>
<keyword evidence="7" id="KW-0067">ATP-binding</keyword>
<dbReference type="GO" id="GO:0007189">
    <property type="term" value="P:adenylate cyclase-activating G protein-coupled receptor signaling pathway"/>
    <property type="evidence" value="ECO:0007669"/>
    <property type="project" value="TreeGrafter"/>
</dbReference>
<keyword evidence="9 12" id="KW-1133">Transmembrane helix</keyword>
<organism evidence="14 15">
    <name type="scientific">Polyplax serrata</name>
    <name type="common">Common mouse louse</name>
    <dbReference type="NCBI Taxonomy" id="468196"/>
    <lineage>
        <taxon>Eukaryota</taxon>
        <taxon>Metazoa</taxon>
        <taxon>Ecdysozoa</taxon>
        <taxon>Arthropoda</taxon>
        <taxon>Hexapoda</taxon>
        <taxon>Insecta</taxon>
        <taxon>Pterygota</taxon>
        <taxon>Neoptera</taxon>
        <taxon>Paraneoptera</taxon>
        <taxon>Psocodea</taxon>
        <taxon>Troctomorpha</taxon>
        <taxon>Phthiraptera</taxon>
        <taxon>Anoplura</taxon>
        <taxon>Polyplacidae</taxon>
        <taxon>Polyplax</taxon>
    </lineage>
</organism>
<evidence type="ECO:0000256" key="1">
    <source>
        <dbReference type="ARBA" id="ARBA00001593"/>
    </source>
</evidence>
<dbReference type="GO" id="GO:0005886">
    <property type="term" value="C:plasma membrane"/>
    <property type="evidence" value="ECO:0007669"/>
    <property type="project" value="TreeGrafter"/>
</dbReference>
<evidence type="ECO:0000256" key="5">
    <source>
        <dbReference type="ARBA" id="ARBA00022723"/>
    </source>
</evidence>
<dbReference type="Pfam" id="PF16214">
    <property type="entry name" value="AC_N"/>
    <property type="match status" value="1"/>
</dbReference>
<protein>
    <recommendedName>
        <fullName evidence="3">adenylate cyclase</fullName>
        <ecNumber evidence="3">4.6.1.1</ecNumber>
    </recommendedName>
</protein>
<gene>
    <name evidence="14" type="ORF">RUM43_009015</name>
</gene>
<evidence type="ECO:0000313" key="14">
    <source>
        <dbReference type="EMBL" id="KAK6623163.1"/>
    </source>
</evidence>
<accession>A0AAN8S1S0</accession>
<evidence type="ECO:0000256" key="4">
    <source>
        <dbReference type="ARBA" id="ARBA00022692"/>
    </source>
</evidence>
<dbReference type="SUPFAM" id="SSF55073">
    <property type="entry name" value="Nucleotide cyclase"/>
    <property type="match status" value="1"/>
</dbReference>
<dbReference type="PROSITE" id="PS50125">
    <property type="entry name" value="GUANYLATE_CYCLASE_2"/>
    <property type="match status" value="1"/>
</dbReference>
<dbReference type="InterPro" id="IPR001054">
    <property type="entry name" value="A/G_cyclase"/>
</dbReference>
<dbReference type="PANTHER" id="PTHR45627:SF30">
    <property type="entry name" value="ADENYLATE CYCLASE TYPE 3"/>
    <property type="match status" value="1"/>
</dbReference>
<keyword evidence="8" id="KW-0460">Magnesium</keyword>
<reference evidence="14 15" key="1">
    <citation type="submission" date="2023-10" db="EMBL/GenBank/DDBJ databases">
        <title>Genomes of two closely related lineages of the louse Polyplax serrata with different host specificities.</title>
        <authorList>
            <person name="Martinu J."/>
            <person name="Tarabai H."/>
            <person name="Stefka J."/>
            <person name="Hypsa V."/>
        </authorList>
    </citation>
    <scope>NUCLEOTIDE SEQUENCE [LARGE SCALE GENOMIC DNA]</scope>
    <source>
        <strain evidence="14">HR10_N</strain>
    </source>
</reference>
<dbReference type="Pfam" id="PF00211">
    <property type="entry name" value="Guanylate_cyc"/>
    <property type="match status" value="1"/>
</dbReference>
<dbReference type="AlphaFoldDB" id="A0AAN8S1S0"/>
<dbReference type="Proteomes" id="UP001372834">
    <property type="component" value="Unassembled WGS sequence"/>
</dbReference>
<dbReference type="Gene3D" id="3.30.70.1230">
    <property type="entry name" value="Nucleotide cyclase"/>
    <property type="match status" value="1"/>
</dbReference>
<keyword evidence="11" id="KW-0456">Lyase</keyword>
<evidence type="ECO:0000313" key="15">
    <source>
        <dbReference type="Proteomes" id="UP001372834"/>
    </source>
</evidence>
<feature type="transmembrane region" description="Helical" evidence="12">
    <location>
        <begin position="58"/>
        <end position="78"/>
    </location>
</feature>
<keyword evidence="4 12" id="KW-0812">Transmembrane</keyword>
<proteinExistence type="predicted"/>
<evidence type="ECO:0000256" key="2">
    <source>
        <dbReference type="ARBA" id="ARBA00004141"/>
    </source>
</evidence>
<evidence type="ECO:0000256" key="8">
    <source>
        <dbReference type="ARBA" id="ARBA00022842"/>
    </source>
</evidence>
<keyword evidence="6" id="KW-0547">Nucleotide-binding</keyword>
<feature type="domain" description="Guanylate cyclase" evidence="13">
    <location>
        <begin position="147"/>
        <end position="187"/>
    </location>
</feature>
<dbReference type="InterPro" id="IPR029787">
    <property type="entry name" value="Nucleotide_cyclase"/>
</dbReference>
<evidence type="ECO:0000256" key="9">
    <source>
        <dbReference type="ARBA" id="ARBA00022989"/>
    </source>
</evidence>
<comment type="subcellular location">
    <subcellularLocation>
        <location evidence="2">Membrane</location>
        <topology evidence="2">Multi-pass membrane protein</topology>
    </subcellularLocation>
</comment>
<name>A0AAN8S1S0_POLSC</name>
<dbReference type="GO" id="GO:0005524">
    <property type="term" value="F:ATP binding"/>
    <property type="evidence" value="ECO:0007669"/>
    <property type="project" value="UniProtKB-KW"/>
</dbReference>
<dbReference type="GO" id="GO:0004016">
    <property type="term" value="F:adenylate cyclase activity"/>
    <property type="evidence" value="ECO:0007669"/>
    <property type="project" value="UniProtKB-EC"/>
</dbReference>